<gene>
    <name evidence="1" type="ORF">M501DRAFT_1055300</name>
</gene>
<dbReference type="EMBL" id="MU006091">
    <property type="protein sequence ID" value="KAF2841142.1"/>
    <property type="molecule type" value="Genomic_DNA"/>
</dbReference>
<name>A0A9P4SEN9_9PEZI</name>
<dbReference type="InterPro" id="IPR036928">
    <property type="entry name" value="AS_sf"/>
</dbReference>
<evidence type="ECO:0000313" key="2">
    <source>
        <dbReference type="Proteomes" id="UP000799429"/>
    </source>
</evidence>
<reference evidence="1" key="1">
    <citation type="journal article" date="2020" name="Stud. Mycol.">
        <title>101 Dothideomycetes genomes: a test case for predicting lifestyles and emergence of pathogens.</title>
        <authorList>
            <person name="Haridas S."/>
            <person name="Albert R."/>
            <person name="Binder M."/>
            <person name="Bloem J."/>
            <person name="Labutti K."/>
            <person name="Salamov A."/>
            <person name="Andreopoulos B."/>
            <person name="Baker S."/>
            <person name="Barry K."/>
            <person name="Bills G."/>
            <person name="Bluhm B."/>
            <person name="Cannon C."/>
            <person name="Castanera R."/>
            <person name="Culley D."/>
            <person name="Daum C."/>
            <person name="Ezra D."/>
            <person name="Gonzalez J."/>
            <person name="Henrissat B."/>
            <person name="Kuo A."/>
            <person name="Liang C."/>
            <person name="Lipzen A."/>
            <person name="Lutzoni F."/>
            <person name="Magnuson J."/>
            <person name="Mondo S."/>
            <person name="Nolan M."/>
            <person name="Ohm R."/>
            <person name="Pangilinan J."/>
            <person name="Park H.-J."/>
            <person name="Ramirez L."/>
            <person name="Alfaro M."/>
            <person name="Sun H."/>
            <person name="Tritt A."/>
            <person name="Yoshinaga Y."/>
            <person name="Zwiers L.-H."/>
            <person name="Turgeon B."/>
            <person name="Goodwin S."/>
            <person name="Spatafora J."/>
            <person name="Crous P."/>
            <person name="Grigoriev I."/>
        </authorList>
    </citation>
    <scope>NUCLEOTIDE SEQUENCE</scope>
    <source>
        <strain evidence="1">CBS 101060</strain>
    </source>
</reference>
<dbReference type="Gene3D" id="3.90.1300.10">
    <property type="entry name" value="Amidase signature (AS) domain"/>
    <property type="match status" value="1"/>
</dbReference>
<keyword evidence="2" id="KW-1185">Reference proteome</keyword>
<proteinExistence type="predicted"/>
<evidence type="ECO:0000313" key="1">
    <source>
        <dbReference type="EMBL" id="KAF2841142.1"/>
    </source>
</evidence>
<dbReference type="AlphaFoldDB" id="A0A9P4SEN9"/>
<dbReference type="Proteomes" id="UP000799429">
    <property type="component" value="Unassembled WGS sequence"/>
</dbReference>
<dbReference type="OrthoDB" id="5423360at2759"/>
<organism evidence="1 2">
    <name type="scientific">Patellaria atrata CBS 101060</name>
    <dbReference type="NCBI Taxonomy" id="1346257"/>
    <lineage>
        <taxon>Eukaryota</taxon>
        <taxon>Fungi</taxon>
        <taxon>Dikarya</taxon>
        <taxon>Ascomycota</taxon>
        <taxon>Pezizomycotina</taxon>
        <taxon>Dothideomycetes</taxon>
        <taxon>Dothideomycetes incertae sedis</taxon>
        <taxon>Patellariales</taxon>
        <taxon>Patellariaceae</taxon>
        <taxon>Patellaria</taxon>
    </lineage>
</organism>
<dbReference type="SUPFAM" id="SSF75304">
    <property type="entry name" value="Amidase signature (AS) enzymes"/>
    <property type="match status" value="1"/>
</dbReference>
<comment type="caution">
    <text evidence="1">The sequence shown here is derived from an EMBL/GenBank/DDBJ whole genome shotgun (WGS) entry which is preliminary data.</text>
</comment>
<sequence length="307" mass="35093">MFFVRSLLVNKFEPGGSIREHSAKQVLFASRSIFGLASLEGVFPLAKPLDTLCVMTRDIEVLAKITENWFCGGKEIAFDRFVKELEEYLGLPNTIIDLFALWDQQDPSKEGKTIMEYIGKVILLVYEINTRINRQDDFQTMASIKNPELWERTKDFREAYAQQFGTAPYEAGRNTIPEMYEEAIKRNGIFKERFERTILGVSAEEEMRPLIVLPLSDDEPEYRYIYADVFTQSLSLTFILTNDIVGQISYQSRVSGRQEYMPAVVSFLGPPATDASLTKFAQDFLKNRQLSARVKTGSLTLEVGRNQ</sequence>
<protein>
    <submittedName>
        <fullName evidence="1">Uncharacterized protein</fullName>
    </submittedName>
</protein>
<accession>A0A9P4SEN9</accession>